<dbReference type="GO" id="GO:0016787">
    <property type="term" value="F:hydrolase activity"/>
    <property type="evidence" value="ECO:0007669"/>
    <property type="project" value="UniProtKB-KW"/>
</dbReference>
<dbReference type="NCBIfam" id="TIGR01509">
    <property type="entry name" value="HAD-SF-IA-v3"/>
    <property type="match status" value="1"/>
</dbReference>
<dbReference type="PRINTS" id="PR00413">
    <property type="entry name" value="HADHALOGNASE"/>
</dbReference>
<dbReference type="GO" id="GO:0046872">
    <property type="term" value="F:metal ion binding"/>
    <property type="evidence" value="ECO:0007669"/>
    <property type="project" value="UniProtKB-KW"/>
</dbReference>
<dbReference type="SFLD" id="SFLDG01129">
    <property type="entry name" value="C1.5:_HAD__Beta-PGM__Phosphata"/>
    <property type="match status" value="1"/>
</dbReference>
<keyword evidence="3" id="KW-1185">Reference proteome</keyword>
<dbReference type="NCBIfam" id="TIGR01549">
    <property type="entry name" value="HAD-SF-IA-v1"/>
    <property type="match status" value="1"/>
</dbReference>
<dbReference type="Gene3D" id="3.40.50.1000">
    <property type="entry name" value="HAD superfamily/HAD-like"/>
    <property type="match status" value="1"/>
</dbReference>
<accession>A0A317PZT3</accession>
<dbReference type="RefSeq" id="WP_110025920.1">
    <property type="nucleotide sequence ID" value="NZ_QGTS01000006.1"/>
</dbReference>
<gene>
    <name evidence="2" type="ORF">DES37_106313</name>
</gene>
<dbReference type="EMBL" id="QGTS01000006">
    <property type="protein sequence ID" value="PWW09189.1"/>
    <property type="molecule type" value="Genomic_DNA"/>
</dbReference>
<dbReference type="PANTHER" id="PTHR18901">
    <property type="entry name" value="2-DEOXYGLUCOSE-6-PHOSPHATE PHOSPHATASE 2"/>
    <property type="match status" value="1"/>
</dbReference>
<protein>
    <submittedName>
        <fullName evidence="2">HAD superfamily hydrolase (TIGR01509 family)/HAD superfamily hydrolase (TIGR01549 family)</fullName>
    </submittedName>
</protein>
<name>A0A317PZT3_9ENTR</name>
<proteinExistence type="predicted"/>
<dbReference type="AlphaFoldDB" id="A0A317PZT3"/>
<sequence>MKVKAVIFDMDGVIIDSEPFWQQAQITALAAYQVQATVAQCEALTKGKRLDEIARVWCQYFNLPTRSGQLEQAILHHVTTLIAANGKPLPGVEATLRALQQRNCRIALATSSSHQVIDAVFDKLQLSHYFEVVSSADNEPRGKPDPAVYLSTARKLSLPAAECLVVEDSLNGFRAAQAAGMAVCVVTPGCHQPDFQGAAGCYSSLAEMLAALPVPATQPA</sequence>
<keyword evidence="1" id="KW-0479">Metal-binding</keyword>
<dbReference type="SFLD" id="SFLDS00003">
    <property type="entry name" value="Haloacid_Dehalogenase"/>
    <property type="match status" value="1"/>
</dbReference>
<evidence type="ECO:0000256" key="1">
    <source>
        <dbReference type="ARBA" id="ARBA00022723"/>
    </source>
</evidence>
<dbReference type="Pfam" id="PF00702">
    <property type="entry name" value="Hydrolase"/>
    <property type="match status" value="1"/>
</dbReference>
<dbReference type="InterPro" id="IPR006439">
    <property type="entry name" value="HAD-SF_hydro_IA"/>
</dbReference>
<reference evidence="2 3" key="1">
    <citation type="submission" date="2018-05" db="EMBL/GenBank/DDBJ databases">
        <title>Genomic Encyclopedia of Type Strains, Phase IV (KMG-IV): sequencing the most valuable type-strain genomes for metagenomic binning, comparative biology and taxonomic classification.</title>
        <authorList>
            <person name="Goeker M."/>
        </authorList>
    </citation>
    <scope>NUCLEOTIDE SEQUENCE [LARGE SCALE GENOMIC DNA]</scope>
    <source>
        <strain evidence="2 3">DSM 19579</strain>
    </source>
</reference>
<organism evidence="2 3">
    <name type="scientific">Mangrovibacter plantisponsor</name>
    <dbReference type="NCBI Taxonomy" id="451513"/>
    <lineage>
        <taxon>Bacteria</taxon>
        <taxon>Pseudomonadati</taxon>
        <taxon>Pseudomonadota</taxon>
        <taxon>Gammaproteobacteria</taxon>
        <taxon>Enterobacterales</taxon>
        <taxon>Enterobacteriaceae</taxon>
        <taxon>Mangrovibacter</taxon>
    </lineage>
</organism>
<dbReference type="OrthoDB" id="9800058at2"/>
<evidence type="ECO:0000313" key="3">
    <source>
        <dbReference type="Proteomes" id="UP000246744"/>
    </source>
</evidence>
<dbReference type="SUPFAM" id="SSF56784">
    <property type="entry name" value="HAD-like"/>
    <property type="match status" value="1"/>
</dbReference>
<dbReference type="Gene3D" id="1.10.150.240">
    <property type="entry name" value="Putative phosphatase, domain 2"/>
    <property type="match status" value="1"/>
</dbReference>
<comment type="caution">
    <text evidence="2">The sequence shown here is derived from an EMBL/GenBank/DDBJ whole genome shotgun (WGS) entry which is preliminary data.</text>
</comment>
<dbReference type="SFLD" id="SFLDG01135">
    <property type="entry name" value="C1.5.6:_HAD__Beta-PGM__Phospha"/>
    <property type="match status" value="1"/>
</dbReference>
<keyword evidence="2" id="KW-0378">Hydrolase</keyword>
<dbReference type="PANTHER" id="PTHR18901:SF38">
    <property type="entry name" value="PSEUDOURIDINE-5'-PHOSPHATASE"/>
    <property type="match status" value="1"/>
</dbReference>
<dbReference type="InterPro" id="IPR023214">
    <property type="entry name" value="HAD_sf"/>
</dbReference>
<dbReference type="InterPro" id="IPR023198">
    <property type="entry name" value="PGP-like_dom2"/>
</dbReference>
<evidence type="ECO:0000313" key="2">
    <source>
        <dbReference type="EMBL" id="PWW09189.1"/>
    </source>
</evidence>
<dbReference type="InterPro" id="IPR036412">
    <property type="entry name" value="HAD-like_sf"/>
</dbReference>
<dbReference type="Proteomes" id="UP000246744">
    <property type="component" value="Unassembled WGS sequence"/>
</dbReference>